<keyword evidence="11" id="KW-1185">Reference proteome</keyword>
<evidence type="ECO:0000256" key="3">
    <source>
        <dbReference type="ARBA" id="ARBA00022801"/>
    </source>
</evidence>
<dbReference type="OrthoDB" id="9762689at2"/>
<evidence type="ECO:0000256" key="1">
    <source>
        <dbReference type="ARBA" id="ARBA00011073"/>
    </source>
</evidence>
<dbReference type="InterPro" id="IPR022398">
    <property type="entry name" value="Peptidase_S8_His-AS"/>
</dbReference>
<keyword evidence="3" id="KW-0378">Hydrolase</keyword>
<evidence type="ECO:0000256" key="4">
    <source>
        <dbReference type="ARBA" id="ARBA00022825"/>
    </source>
</evidence>
<dbReference type="GO" id="GO:0004252">
    <property type="term" value="F:serine-type endopeptidase activity"/>
    <property type="evidence" value="ECO:0007669"/>
    <property type="project" value="InterPro"/>
</dbReference>
<dbReference type="EMBL" id="CP034235">
    <property type="protein sequence ID" value="QGQ98839.1"/>
    <property type="molecule type" value="Genomic_DNA"/>
</dbReference>
<dbReference type="PROSITE" id="PS51892">
    <property type="entry name" value="SUBTILASE"/>
    <property type="match status" value="1"/>
</dbReference>
<evidence type="ECO:0000259" key="8">
    <source>
        <dbReference type="Pfam" id="PF04151"/>
    </source>
</evidence>
<evidence type="ECO:0008006" key="12">
    <source>
        <dbReference type="Google" id="ProtNLM"/>
    </source>
</evidence>
<evidence type="ECO:0000256" key="6">
    <source>
        <dbReference type="SAM" id="SignalP"/>
    </source>
</evidence>
<keyword evidence="4" id="KW-0720">Serine protease</keyword>
<proteinExistence type="inferred from homology"/>
<evidence type="ECO:0000313" key="11">
    <source>
        <dbReference type="Proteomes" id="UP000426246"/>
    </source>
</evidence>
<gene>
    <name evidence="10" type="ORF">EHS13_30145</name>
</gene>
<accession>A0A6B8RSC2</accession>
<dbReference type="Gene3D" id="3.40.50.200">
    <property type="entry name" value="Peptidase S8/S53 domain"/>
    <property type="match status" value="2"/>
</dbReference>
<dbReference type="InterPro" id="IPR036852">
    <property type="entry name" value="Peptidase_S8/S53_dom_sf"/>
</dbReference>
<feature type="domain" description="Peptidase S8/S53" evidence="7">
    <location>
        <begin position="703"/>
        <end position="757"/>
    </location>
</feature>
<feature type="domain" description="Peptidase S8/S53" evidence="7">
    <location>
        <begin position="204"/>
        <end position="430"/>
    </location>
</feature>
<dbReference type="Proteomes" id="UP000426246">
    <property type="component" value="Chromosome"/>
</dbReference>
<evidence type="ECO:0000313" key="10">
    <source>
        <dbReference type="EMBL" id="QGQ98839.1"/>
    </source>
</evidence>
<dbReference type="SUPFAM" id="SSF52743">
    <property type="entry name" value="Subtilisin-like"/>
    <property type="match status" value="2"/>
</dbReference>
<evidence type="ECO:0000259" key="7">
    <source>
        <dbReference type="Pfam" id="PF00082"/>
    </source>
</evidence>
<sequence>MNRQKRKSLLVIASMFMAFSLTQPAFGMGINPIAAAPNQAENSAKSAPTTENVIAKYVPDRVLMKYKSNFKTASVLSSTITNKLVNITTISSLDVQVLNLKKGTDIKSVIEELKKDPNVLYAEPDYIVLPPKITNEPNFKQAINEYSRTYDNAPTPVHAIDPLYNNQWALNNTGQTLNNDTAPAGTPDIDMDVPEAWGNTKSSSDIIVAVIDTGVQTTLPDLAQNIWINSKEIPNNHVDDDHNGYIDDVNGWDFAHNDNSLFDLNDKFTDFHGTQIASVIAASTNEIGISGVAPNVKIMPLKFFKLDENGSLQGDILDAAAAITYAQNNGAKIAYLPTPTFDYSQVLRDAIEQSTMLIVSGAGEGVDLNTDLTPSYPSSFKSPNVLNVTAVDRGGNLYGYTDIFGRNYHTAYGKQTVDVAAPGDYILSESPDYQIGFAAEIHKPAEGSNKEYKAIYNGIGFEQVPIHNYGGGIGLRSEDDFDPTQRQDMFDTAMNYLKPDSTTANSAVRVLLVQDTNVVGGNEGGGYCSTKTIVAGDPGGDPGCGISGERGLKALNIYNYMLQQAGYTNVRTITPEDQSIDGPDFNELKRYDIVIWFTGTSSVYELGEESQGTFLTKHDQDDVTKYLNNGGRLLLTGQDSIDTMGNTEFVKNTLNVFQIGEDTYGDGGAIIPSKNTIYQDRPEPYKLKDYNIYFNYTVSTNPSITKINLEYNNGYYRYKTGPDFAAANAAGAAALVFSQFPKMDAAAVRNRLMNSGTPLSSLSGKTVSGNMINAFRAVWDKDIPGTPLQDSSVSNRLDSTSNPNAVYAVDLKAGDQISLSLSGEPGTDFNLALYNPSATTITSSEELITSSKNKNTSNEAISYTVTSSGTYYVNVNALNGSGKYTLSVISNNQWGTFQETNRALLFNGFWSSNANSLFSGGALKQLKSSGNVEFSFKGNQIEWIGSKNSNSGIAKVSIDGEQVALLSLYSETPLDRQSVLKKSLKSGSHTIKIEWTGQQDPESKGTFINVDAFIVSNLMNSLDTSASYKGIWGVNYGTNFTGGAEKFSNSKNASVEILFTGTRVTLLSNTGKNRGKAYIYLDDNIIQTVDLYSFKSKYQVPVFTSSLLSNTRHKIKLVNIAEKNPLSTGTFITFDALDVLN</sequence>
<dbReference type="PANTHER" id="PTHR43806:SF11">
    <property type="entry name" value="CEREVISIN-RELATED"/>
    <property type="match status" value="1"/>
</dbReference>
<comment type="caution">
    <text evidence="5">Lacks conserved residue(s) required for the propagation of feature annotation.</text>
</comment>
<dbReference type="KEGG" id="ppsc:EHS13_30145"/>
<dbReference type="PROSITE" id="PS00137">
    <property type="entry name" value="SUBTILASE_HIS"/>
    <property type="match status" value="1"/>
</dbReference>
<dbReference type="Pfam" id="PF22148">
    <property type="entry name" value="Fervidolysin_NPro-like"/>
    <property type="match status" value="1"/>
</dbReference>
<dbReference type="Gene3D" id="2.60.120.380">
    <property type="match status" value="1"/>
</dbReference>
<dbReference type="Gene3D" id="2.60.120.260">
    <property type="entry name" value="Galactose-binding domain-like"/>
    <property type="match status" value="2"/>
</dbReference>
<organism evidence="10 11">
    <name type="scientific">Paenibacillus psychroresistens</name>
    <dbReference type="NCBI Taxonomy" id="1778678"/>
    <lineage>
        <taxon>Bacteria</taxon>
        <taxon>Bacillati</taxon>
        <taxon>Bacillota</taxon>
        <taxon>Bacilli</taxon>
        <taxon>Bacillales</taxon>
        <taxon>Paenibacillaceae</taxon>
        <taxon>Paenibacillus</taxon>
    </lineage>
</organism>
<dbReference type="InterPro" id="IPR015500">
    <property type="entry name" value="Peptidase_S8_subtilisin-rel"/>
</dbReference>
<dbReference type="Pfam" id="PF04151">
    <property type="entry name" value="PPC"/>
    <property type="match status" value="1"/>
</dbReference>
<feature type="domain" description="Peptidase C-terminal archaeal/bacterial" evidence="8">
    <location>
        <begin position="805"/>
        <end position="876"/>
    </location>
</feature>
<dbReference type="GO" id="GO:0006508">
    <property type="term" value="P:proteolysis"/>
    <property type="evidence" value="ECO:0007669"/>
    <property type="project" value="UniProtKB-KW"/>
</dbReference>
<dbReference type="SUPFAM" id="SSF89260">
    <property type="entry name" value="Collagen-binding domain"/>
    <property type="match status" value="1"/>
</dbReference>
<keyword evidence="2" id="KW-0645">Protease</keyword>
<feature type="signal peptide" evidence="6">
    <location>
        <begin position="1"/>
        <end position="25"/>
    </location>
</feature>
<dbReference type="PRINTS" id="PR00723">
    <property type="entry name" value="SUBTILISIN"/>
</dbReference>
<comment type="similarity">
    <text evidence="1 5">Belongs to the peptidase S8 family.</text>
</comment>
<dbReference type="Pfam" id="PF00082">
    <property type="entry name" value="Peptidase_S8"/>
    <property type="match status" value="2"/>
</dbReference>
<dbReference type="InterPro" id="IPR000209">
    <property type="entry name" value="Peptidase_S8/S53_dom"/>
</dbReference>
<dbReference type="RefSeq" id="WP_155703944.1">
    <property type="nucleotide sequence ID" value="NZ_CP034235.1"/>
</dbReference>
<name>A0A6B8RSC2_9BACL</name>
<evidence type="ECO:0000256" key="5">
    <source>
        <dbReference type="PROSITE-ProRule" id="PRU01240"/>
    </source>
</evidence>
<feature type="domain" description="Fervidolysin-like N-terminal prodomain" evidence="9">
    <location>
        <begin position="48"/>
        <end position="124"/>
    </location>
</feature>
<dbReference type="InterPro" id="IPR054399">
    <property type="entry name" value="Fervidolysin-like_N_prodom"/>
</dbReference>
<reference evidence="11" key="1">
    <citation type="submission" date="2018-11" db="EMBL/GenBank/DDBJ databases">
        <title>Complete genome sequence of Paenibacillus sp. ML311-T8.</title>
        <authorList>
            <person name="Nam Y.-D."/>
            <person name="Kang J."/>
            <person name="Chung W.-H."/>
            <person name="Park Y.S."/>
        </authorList>
    </citation>
    <scope>NUCLEOTIDE SEQUENCE [LARGE SCALE GENOMIC DNA]</scope>
    <source>
        <strain evidence="11">ML311-T8</strain>
    </source>
</reference>
<feature type="chain" id="PRO_5039255912" description="Peptidase" evidence="6">
    <location>
        <begin position="26"/>
        <end position="1141"/>
    </location>
</feature>
<dbReference type="InterPro" id="IPR007280">
    <property type="entry name" value="Peptidase_C_arc/bac"/>
</dbReference>
<dbReference type="InterPro" id="IPR050131">
    <property type="entry name" value="Peptidase_S8_subtilisin-like"/>
</dbReference>
<dbReference type="AlphaFoldDB" id="A0A6B8RSC2"/>
<dbReference type="PANTHER" id="PTHR43806">
    <property type="entry name" value="PEPTIDASE S8"/>
    <property type="match status" value="1"/>
</dbReference>
<evidence type="ECO:0000256" key="2">
    <source>
        <dbReference type="ARBA" id="ARBA00022670"/>
    </source>
</evidence>
<keyword evidence="6" id="KW-0732">Signal</keyword>
<evidence type="ECO:0000259" key="9">
    <source>
        <dbReference type="Pfam" id="PF22148"/>
    </source>
</evidence>
<protein>
    <recommendedName>
        <fullName evidence="12">Peptidase</fullName>
    </recommendedName>
</protein>